<proteinExistence type="inferred from homology"/>
<protein>
    <submittedName>
        <fullName evidence="5">Alpha/beta hydrolase</fullName>
    </submittedName>
</protein>
<keyword evidence="2" id="KW-0732">Signal</keyword>
<sequence length="323" mass="35052">MRISIANAVSVARDIDAVRRALGEEQLSLYGISYGTLVGQMYAENFPDRVRALVLDSVMDHSLSASDFLVTEAETAEDSFAELAKWCAEDAQCALHGEDVGAVYDELYKRAENGELHAPGDPSTPIGPVELSRSTLGHFYGPNWQSLAEQLKALRDDRPTPTAQAAPETIPYSVAAFCGDWNTDVDTAEQYAQEWQRQNDVAPHMRFGLGGGVAWGCIDWPSPVQNPQHVPQIRTEAPVLIANAQHDPATGYAWATNVDRQIEQAALLTYDGWGHGVYSRSGCTVSAVDRYLVDGVVPPEGARCAAVPPTENPPVRPYVGWGG</sequence>
<dbReference type="InterPro" id="IPR013595">
    <property type="entry name" value="Pept_S33_TAP-like_C"/>
</dbReference>
<dbReference type="SUPFAM" id="SSF53474">
    <property type="entry name" value="alpha/beta-Hydrolases"/>
    <property type="match status" value="1"/>
</dbReference>
<dbReference type="InterPro" id="IPR051601">
    <property type="entry name" value="Serine_prot/Carboxylest_S33"/>
</dbReference>
<comment type="caution">
    <text evidence="5">The sequence shown here is derived from an EMBL/GenBank/DDBJ whole genome shotgun (WGS) entry which is preliminary data.</text>
</comment>
<dbReference type="InterPro" id="IPR029058">
    <property type="entry name" value="AB_hydrolase_fold"/>
</dbReference>
<dbReference type="OrthoDB" id="4006962at2"/>
<feature type="domain" description="Peptidase S33 tripeptidyl aminopeptidase-like C-terminal" evidence="4">
    <location>
        <begin position="215"/>
        <end position="304"/>
    </location>
</feature>
<gene>
    <name evidence="5" type="ORF">F1721_20855</name>
</gene>
<evidence type="ECO:0000259" key="4">
    <source>
        <dbReference type="Pfam" id="PF08386"/>
    </source>
</evidence>
<keyword evidence="3 5" id="KW-0378">Hydrolase</keyword>
<dbReference type="Pfam" id="PF08386">
    <property type="entry name" value="Abhydrolase_4"/>
    <property type="match status" value="1"/>
</dbReference>
<evidence type="ECO:0000256" key="3">
    <source>
        <dbReference type="ARBA" id="ARBA00022801"/>
    </source>
</evidence>
<dbReference type="RefSeq" id="WP_150068407.1">
    <property type="nucleotide sequence ID" value="NZ_VWPH01000009.1"/>
</dbReference>
<dbReference type="Proteomes" id="UP000323946">
    <property type="component" value="Unassembled WGS sequence"/>
</dbReference>
<evidence type="ECO:0000313" key="5">
    <source>
        <dbReference type="EMBL" id="KAA5831198.1"/>
    </source>
</evidence>
<dbReference type="PANTHER" id="PTHR43248">
    <property type="entry name" value="2-SUCCINYL-6-HYDROXY-2,4-CYCLOHEXADIENE-1-CARBOXYLATE SYNTHASE"/>
    <property type="match status" value="1"/>
</dbReference>
<reference evidence="5 6" key="1">
    <citation type="submission" date="2019-09" db="EMBL/GenBank/DDBJ databases">
        <title>Draft genome sequence of the thermophilic Saccharopolyspora hirsuta VKM Ac-666T.</title>
        <authorList>
            <person name="Lobastova T.G."/>
            <person name="Fokina V."/>
            <person name="Bragin E.Y."/>
            <person name="Shtratnikova V.Y."/>
            <person name="Starodumova I.P."/>
            <person name="Tarlachkov S.V."/>
            <person name="Donova M.V."/>
        </authorList>
    </citation>
    <scope>NUCLEOTIDE SEQUENCE [LARGE SCALE GENOMIC DNA]</scope>
    <source>
        <strain evidence="5 6">VKM Ac-666</strain>
    </source>
</reference>
<dbReference type="PANTHER" id="PTHR43248:SF29">
    <property type="entry name" value="TRIPEPTIDYL AMINOPEPTIDASE"/>
    <property type="match status" value="1"/>
</dbReference>
<evidence type="ECO:0000313" key="6">
    <source>
        <dbReference type="Proteomes" id="UP000323946"/>
    </source>
</evidence>
<dbReference type="AlphaFoldDB" id="A0A5M7BSR3"/>
<dbReference type="EMBL" id="VWPH01000009">
    <property type="protein sequence ID" value="KAA5831198.1"/>
    <property type="molecule type" value="Genomic_DNA"/>
</dbReference>
<dbReference type="SMR" id="A0A5M7BSR3"/>
<name>A0A5M7BSR3_SACHI</name>
<organism evidence="5 6">
    <name type="scientific">Saccharopolyspora hirsuta</name>
    <dbReference type="NCBI Taxonomy" id="1837"/>
    <lineage>
        <taxon>Bacteria</taxon>
        <taxon>Bacillati</taxon>
        <taxon>Actinomycetota</taxon>
        <taxon>Actinomycetes</taxon>
        <taxon>Pseudonocardiales</taxon>
        <taxon>Pseudonocardiaceae</taxon>
        <taxon>Saccharopolyspora</taxon>
    </lineage>
</organism>
<accession>A0A5M7BSR3</accession>
<dbReference type="Gene3D" id="3.40.50.1820">
    <property type="entry name" value="alpha/beta hydrolase"/>
    <property type="match status" value="1"/>
</dbReference>
<dbReference type="GO" id="GO:0016787">
    <property type="term" value="F:hydrolase activity"/>
    <property type="evidence" value="ECO:0007669"/>
    <property type="project" value="UniProtKB-KW"/>
</dbReference>
<comment type="similarity">
    <text evidence="1">Belongs to the peptidase S33 family.</text>
</comment>
<evidence type="ECO:0000256" key="1">
    <source>
        <dbReference type="ARBA" id="ARBA00010088"/>
    </source>
</evidence>
<keyword evidence="6" id="KW-1185">Reference proteome</keyword>
<evidence type="ECO:0000256" key="2">
    <source>
        <dbReference type="ARBA" id="ARBA00022729"/>
    </source>
</evidence>